<evidence type="ECO:0000313" key="1">
    <source>
        <dbReference type="EMBL" id="GER38703.1"/>
    </source>
</evidence>
<name>A0A5A7Q0N2_STRAF</name>
<proteinExistence type="predicted"/>
<sequence length="117" mass="13318">MAVERGNRAKARRVVALQARDSILEHVANLPKLGAFVHVLVEPFFADGQMELLDQKDLKRDKALCKNCKDMKLVEPNTRSRSSMPRVRKFKENAGKKGCYGVRMIKDFGKRVFVGEQ</sequence>
<protein>
    <submittedName>
        <fullName evidence="1">2-succinyl-5-enolpyruvyl-6-hydroxy-3-cyclohexene-1-carboxylate synthase</fullName>
    </submittedName>
</protein>
<evidence type="ECO:0000313" key="2">
    <source>
        <dbReference type="Proteomes" id="UP000325081"/>
    </source>
</evidence>
<comment type="caution">
    <text evidence="1">The sequence shown here is derived from an EMBL/GenBank/DDBJ whole genome shotgun (WGS) entry which is preliminary data.</text>
</comment>
<dbReference type="Proteomes" id="UP000325081">
    <property type="component" value="Unassembled WGS sequence"/>
</dbReference>
<organism evidence="1 2">
    <name type="scientific">Striga asiatica</name>
    <name type="common">Asiatic witchweed</name>
    <name type="synonym">Buchnera asiatica</name>
    <dbReference type="NCBI Taxonomy" id="4170"/>
    <lineage>
        <taxon>Eukaryota</taxon>
        <taxon>Viridiplantae</taxon>
        <taxon>Streptophyta</taxon>
        <taxon>Embryophyta</taxon>
        <taxon>Tracheophyta</taxon>
        <taxon>Spermatophyta</taxon>
        <taxon>Magnoliopsida</taxon>
        <taxon>eudicotyledons</taxon>
        <taxon>Gunneridae</taxon>
        <taxon>Pentapetalae</taxon>
        <taxon>asterids</taxon>
        <taxon>lamiids</taxon>
        <taxon>Lamiales</taxon>
        <taxon>Orobanchaceae</taxon>
        <taxon>Buchnereae</taxon>
        <taxon>Striga</taxon>
    </lineage>
</organism>
<dbReference type="EMBL" id="BKCP01005516">
    <property type="protein sequence ID" value="GER38703.1"/>
    <property type="molecule type" value="Genomic_DNA"/>
</dbReference>
<gene>
    <name evidence="1" type="ORF">STAS_15238</name>
</gene>
<accession>A0A5A7Q0N2</accession>
<dbReference type="AlphaFoldDB" id="A0A5A7Q0N2"/>
<keyword evidence="2" id="KW-1185">Reference proteome</keyword>
<reference evidence="2" key="1">
    <citation type="journal article" date="2019" name="Curr. Biol.">
        <title>Genome Sequence of Striga asiatica Provides Insight into the Evolution of Plant Parasitism.</title>
        <authorList>
            <person name="Yoshida S."/>
            <person name="Kim S."/>
            <person name="Wafula E.K."/>
            <person name="Tanskanen J."/>
            <person name="Kim Y.M."/>
            <person name="Honaas L."/>
            <person name="Yang Z."/>
            <person name="Spallek T."/>
            <person name="Conn C.E."/>
            <person name="Ichihashi Y."/>
            <person name="Cheong K."/>
            <person name="Cui S."/>
            <person name="Der J.P."/>
            <person name="Gundlach H."/>
            <person name="Jiao Y."/>
            <person name="Hori C."/>
            <person name="Ishida J.K."/>
            <person name="Kasahara H."/>
            <person name="Kiba T."/>
            <person name="Kim M.S."/>
            <person name="Koo N."/>
            <person name="Laohavisit A."/>
            <person name="Lee Y.H."/>
            <person name="Lumba S."/>
            <person name="McCourt P."/>
            <person name="Mortimer J.C."/>
            <person name="Mutuku J.M."/>
            <person name="Nomura T."/>
            <person name="Sasaki-Sekimoto Y."/>
            <person name="Seto Y."/>
            <person name="Wang Y."/>
            <person name="Wakatake T."/>
            <person name="Sakakibara H."/>
            <person name="Demura T."/>
            <person name="Yamaguchi S."/>
            <person name="Yoneyama K."/>
            <person name="Manabe R.I."/>
            <person name="Nelson D.C."/>
            <person name="Schulman A.H."/>
            <person name="Timko M.P."/>
            <person name="dePamphilis C.W."/>
            <person name="Choi D."/>
            <person name="Shirasu K."/>
        </authorList>
    </citation>
    <scope>NUCLEOTIDE SEQUENCE [LARGE SCALE GENOMIC DNA]</scope>
    <source>
        <strain evidence="2">cv. UVA1</strain>
    </source>
</reference>